<dbReference type="InterPro" id="IPR043915">
    <property type="entry name" value="P9_TM"/>
</dbReference>
<feature type="transmembrane region" description="Helical" evidence="1">
    <location>
        <begin position="27"/>
        <end position="44"/>
    </location>
</feature>
<name>A0A6C0LFA2_9ZZZZ</name>
<keyword evidence="1" id="KW-0472">Membrane</keyword>
<keyword evidence="1" id="KW-1133">Transmembrane helix</keyword>
<dbReference type="EMBL" id="MN740464">
    <property type="protein sequence ID" value="QHU27872.1"/>
    <property type="molecule type" value="Genomic_DNA"/>
</dbReference>
<evidence type="ECO:0000256" key="1">
    <source>
        <dbReference type="SAM" id="Phobius"/>
    </source>
</evidence>
<reference evidence="3" key="1">
    <citation type="journal article" date="2020" name="Nature">
        <title>Giant virus diversity and host interactions through global metagenomics.</title>
        <authorList>
            <person name="Schulz F."/>
            <person name="Roux S."/>
            <person name="Paez-Espino D."/>
            <person name="Jungbluth S."/>
            <person name="Walsh D.A."/>
            <person name="Denef V.J."/>
            <person name="McMahon K.D."/>
            <person name="Konstantinidis K.T."/>
            <person name="Eloe-Fadrosh E.A."/>
            <person name="Kyrpides N.C."/>
            <person name="Woyke T."/>
        </authorList>
    </citation>
    <scope>NUCLEOTIDE SEQUENCE</scope>
    <source>
        <strain evidence="3">GVMAG-M-3300027769-26</strain>
    </source>
</reference>
<feature type="transmembrane region" description="Helical" evidence="1">
    <location>
        <begin position="50"/>
        <end position="67"/>
    </location>
</feature>
<evidence type="ECO:0000259" key="2">
    <source>
        <dbReference type="Pfam" id="PF19066"/>
    </source>
</evidence>
<accession>A0A6C0LFA2</accession>
<dbReference type="AlphaFoldDB" id="A0A6C0LFA2"/>
<evidence type="ECO:0000313" key="3">
    <source>
        <dbReference type="EMBL" id="QHU27872.1"/>
    </source>
</evidence>
<sequence length="200" mass="23779">MFWIDNLNELFNPVLYPNINMTIEEKINAIIRLILFIGIIATLIFNDSRYILFILIIMLISILIYNYQMEKNRKIEKYLNDNDLDIINNEKCVKPTQENPFMNPSLIGNNNKYDSCSIENEHIKDNIDYFFNKNVFRETDDIYDKSLLDRQFYTVPSTSIPNNREKLASWLYERGPSCKENNGEQCYDNLYNNIKNTAHF</sequence>
<protein>
    <recommendedName>
        <fullName evidence="2">Minor capsid protein P9 transmembrane helices domain-containing protein</fullName>
    </recommendedName>
</protein>
<feature type="domain" description="Minor capsid protein P9 transmembrane helices" evidence="2">
    <location>
        <begin position="2"/>
        <end position="65"/>
    </location>
</feature>
<proteinExistence type="predicted"/>
<organism evidence="3">
    <name type="scientific">viral metagenome</name>
    <dbReference type="NCBI Taxonomy" id="1070528"/>
    <lineage>
        <taxon>unclassified sequences</taxon>
        <taxon>metagenomes</taxon>
        <taxon>organismal metagenomes</taxon>
    </lineage>
</organism>
<dbReference type="Pfam" id="PF19066">
    <property type="entry name" value="P9_TM"/>
    <property type="match status" value="1"/>
</dbReference>
<keyword evidence="1" id="KW-0812">Transmembrane</keyword>